<dbReference type="EMBL" id="JAFIQS010000010">
    <property type="protein sequence ID" value="KAG5165031.1"/>
    <property type="molecule type" value="Genomic_DNA"/>
</dbReference>
<dbReference type="InterPro" id="IPR036249">
    <property type="entry name" value="Thioredoxin-like_sf"/>
</dbReference>
<dbReference type="AlphaFoldDB" id="A0A8H7XS67"/>
<sequence>MSLNSMTIVLYDTPSKFPEKAWNFSAWKTRLTLNFKGIPYTTHWVEFPDIEPLYKKLGIPPSKNKPDGSPFYTIPSIYDPSTGVYISDSVVIADYLDKTYPDKPRLIPEGTLDVQSSFSDTVFHHLQPVFSVIGPSLIPKLNTPSADHMLARSSGQSQGPKPDTDVQWKAFEDGLNQMDAWYLRDGGKGPYLLGDIPSWGDIVMASVLTFLRIVVREDSKEWKDITSWNDGRWKSRSEIYRAWETSV</sequence>
<feature type="domain" description="GST N-terminal" evidence="1">
    <location>
        <begin position="13"/>
        <end position="104"/>
    </location>
</feature>
<accession>A0A8H7XS67</accession>
<dbReference type="PANTHER" id="PTHR42673">
    <property type="entry name" value="MALEYLACETOACETATE ISOMERASE"/>
    <property type="match status" value="1"/>
</dbReference>
<gene>
    <name evidence="2" type="ORF">JR316_009725</name>
</gene>
<evidence type="ECO:0000313" key="2">
    <source>
        <dbReference type="EMBL" id="KAG5165031.1"/>
    </source>
</evidence>
<dbReference type="Pfam" id="PF13409">
    <property type="entry name" value="GST_N_2"/>
    <property type="match status" value="1"/>
</dbReference>
<dbReference type="GO" id="GO:0006559">
    <property type="term" value="P:L-phenylalanine catabolic process"/>
    <property type="evidence" value="ECO:0007669"/>
    <property type="project" value="TreeGrafter"/>
</dbReference>
<dbReference type="PANTHER" id="PTHR42673:SF4">
    <property type="entry name" value="MALEYLACETOACETATE ISOMERASE"/>
    <property type="match status" value="1"/>
</dbReference>
<dbReference type="Gene3D" id="1.20.1050.10">
    <property type="match status" value="1"/>
</dbReference>
<protein>
    <recommendedName>
        <fullName evidence="1">GST N-terminal domain-containing protein</fullName>
    </recommendedName>
</protein>
<name>A0A8H7XS67_PSICU</name>
<dbReference type="InterPro" id="IPR036282">
    <property type="entry name" value="Glutathione-S-Trfase_C_sf"/>
</dbReference>
<dbReference type="PROSITE" id="PS50404">
    <property type="entry name" value="GST_NTER"/>
    <property type="match status" value="1"/>
</dbReference>
<dbReference type="Gene3D" id="3.40.30.10">
    <property type="entry name" value="Glutaredoxin"/>
    <property type="match status" value="1"/>
</dbReference>
<dbReference type="SUPFAM" id="SSF47616">
    <property type="entry name" value="GST C-terminal domain-like"/>
    <property type="match status" value="1"/>
</dbReference>
<dbReference type="SUPFAM" id="SSF52833">
    <property type="entry name" value="Thioredoxin-like"/>
    <property type="match status" value="1"/>
</dbReference>
<dbReference type="GO" id="GO:0006749">
    <property type="term" value="P:glutathione metabolic process"/>
    <property type="evidence" value="ECO:0007669"/>
    <property type="project" value="TreeGrafter"/>
</dbReference>
<organism evidence="2">
    <name type="scientific">Psilocybe cubensis</name>
    <name type="common">Psychedelic mushroom</name>
    <name type="synonym">Stropharia cubensis</name>
    <dbReference type="NCBI Taxonomy" id="181762"/>
    <lineage>
        <taxon>Eukaryota</taxon>
        <taxon>Fungi</taxon>
        <taxon>Dikarya</taxon>
        <taxon>Basidiomycota</taxon>
        <taxon>Agaricomycotina</taxon>
        <taxon>Agaricomycetes</taxon>
        <taxon>Agaricomycetidae</taxon>
        <taxon>Agaricales</taxon>
        <taxon>Agaricineae</taxon>
        <taxon>Strophariaceae</taxon>
        <taxon>Psilocybe</taxon>
    </lineage>
</organism>
<dbReference type="Pfam" id="PF22041">
    <property type="entry name" value="GST_C_7"/>
    <property type="match status" value="1"/>
</dbReference>
<dbReference type="GO" id="GO:0004364">
    <property type="term" value="F:glutathione transferase activity"/>
    <property type="evidence" value="ECO:0007669"/>
    <property type="project" value="TreeGrafter"/>
</dbReference>
<reference evidence="2" key="1">
    <citation type="submission" date="2021-02" db="EMBL/GenBank/DDBJ databases">
        <title>Psilocybe cubensis genome.</title>
        <authorList>
            <person name="Mckernan K.J."/>
            <person name="Crawford S."/>
            <person name="Trippe A."/>
            <person name="Kane L.T."/>
            <person name="Mclaughlin S."/>
        </authorList>
    </citation>
    <scope>NUCLEOTIDE SEQUENCE [LARGE SCALE GENOMIC DNA]</scope>
    <source>
        <strain evidence="2">MGC-MH-2018</strain>
    </source>
</reference>
<proteinExistence type="predicted"/>
<evidence type="ECO:0000259" key="1">
    <source>
        <dbReference type="PROSITE" id="PS50404"/>
    </source>
</evidence>
<dbReference type="GO" id="GO:0016034">
    <property type="term" value="F:maleylacetoacetate isomerase activity"/>
    <property type="evidence" value="ECO:0007669"/>
    <property type="project" value="TreeGrafter"/>
</dbReference>
<comment type="caution">
    <text evidence="2">The sequence shown here is derived from an EMBL/GenBank/DDBJ whole genome shotgun (WGS) entry which is preliminary data.</text>
</comment>
<dbReference type="InterPro" id="IPR054416">
    <property type="entry name" value="GST_UstS-like_C"/>
</dbReference>
<dbReference type="InterPro" id="IPR004045">
    <property type="entry name" value="Glutathione_S-Trfase_N"/>
</dbReference>